<organism evidence="1 2">
    <name type="scientific">Listeria weihenstephanensis</name>
    <dbReference type="NCBI Taxonomy" id="1006155"/>
    <lineage>
        <taxon>Bacteria</taxon>
        <taxon>Bacillati</taxon>
        <taxon>Bacillota</taxon>
        <taxon>Bacilli</taxon>
        <taxon>Bacillales</taxon>
        <taxon>Listeriaceae</taxon>
        <taxon>Listeria</taxon>
    </lineage>
</organism>
<gene>
    <name evidence="1" type="ORF">HB943_09730</name>
</gene>
<dbReference type="RefSeq" id="WP_185426081.1">
    <property type="nucleotide sequence ID" value="NZ_JAARRL010000014.1"/>
</dbReference>
<comment type="caution">
    <text evidence="1">The sequence shown here is derived from an EMBL/GenBank/DDBJ whole genome shotgun (WGS) entry which is preliminary data.</text>
</comment>
<dbReference type="EMBL" id="JAARRL010000014">
    <property type="protein sequence ID" value="MBC1500886.1"/>
    <property type="molecule type" value="Genomic_DNA"/>
</dbReference>
<dbReference type="Gene3D" id="3.30.530.20">
    <property type="match status" value="1"/>
</dbReference>
<protein>
    <submittedName>
        <fullName evidence="1">Activator of HSP90 ATPase</fullName>
    </submittedName>
</protein>
<dbReference type="Proteomes" id="UP000564536">
    <property type="component" value="Unassembled WGS sequence"/>
</dbReference>
<dbReference type="AlphaFoldDB" id="A0A841Z905"/>
<reference evidence="1 2" key="1">
    <citation type="submission" date="2020-03" db="EMBL/GenBank/DDBJ databases">
        <title>Soil Listeria distribution.</title>
        <authorList>
            <person name="Liao J."/>
            <person name="Wiedmann M."/>
        </authorList>
    </citation>
    <scope>NUCLEOTIDE SEQUENCE [LARGE SCALE GENOMIC DNA]</scope>
    <source>
        <strain evidence="1 2">FSL L7-1523</strain>
    </source>
</reference>
<evidence type="ECO:0000313" key="1">
    <source>
        <dbReference type="EMBL" id="MBC1500886.1"/>
    </source>
</evidence>
<sequence length="145" mass="16455">MKHIKKEFMLDCGPEEAWELVIDRSKYEKWAAAFHEGSTYTGDMALNATVNFVDTAGNGLVSKVVVFEPAKEIKFSFLGEINDGKYVEVAAFADMLEQYIFEPVGDQTKMLVDVAMDDSYYDMMNEMWDRAGTVLIKLSKDLPTR</sequence>
<evidence type="ECO:0000313" key="2">
    <source>
        <dbReference type="Proteomes" id="UP000564536"/>
    </source>
</evidence>
<dbReference type="InterPro" id="IPR023393">
    <property type="entry name" value="START-like_dom_sf"/>
</dbReference>
<accession>A0A841Z905</accession>
<name>A0A841Z905_9LIST</name>
<dbReference type="SUPFAM" id="SSF55961">
    <property type="entry name" value="Bet v1-like"/>
    <property type="match status" value="1"/>
</dbReference>
<proteinExistence type="predicted"/>